<keyword evidence="4 6" id="KW-0862">Zinc</keyword>
<dbReference type="Pfam" id="PF08240">
    <property type="entry name" value="ADH_N"/>
    <property type="match status" value="1"/>
</dbReference>
<dbReference type="InterPro" id="IPR013154">
    <property type="entry name" value="ADH-like_N"/>
</dbReference>
<evidence type="ECO:0000256" key="1">
    <source>
        <dbReference type="ARBA" id="ARBA00001947"/>
    </source>
</evidence>
<keyword evidence="7" id="KW-0175">Coiled coil</keyword>
<reference evidence="10 11" key="1">
    <citation type="submission" date="2017-12" db="EMBL/GenBank/DDBJ databases">
        <title>Genome sequence of the mycotoxigenic crop pathogen Fusarium proliferatum, strain ITEM 2341 from Date Palm.</title>
        <authorList>
            <person name="Almiman B.F."/>
            <person name="Shittu T.A."/>
            <person name="Muthumeenakshi S."/>
            <person name="Baroncelli R."/>
            <person name="Sreenivasaprasada S."/>
        </authorList>
    </citation>
    <scope>NUCLEOTIDE SEQUENCE [LARGE SCALE GENOMIC DNA]</scope>
    <source>
        <strain evidence="10 11">ITEM 2341</strain>
    </source>
</reference>
<evidence type="ECO:0000256" key="6">
    <source>
        <dbReference type="RuleBase" id="RU361277"/>
    </source>
</evidence>
<dbReference type="AlphaFoldDB" id="A0A365NBZ3"/>
<dbReference type="InterPro" id="IPR047109">
    <property type="entry name" value="CAD-like"/>
</dbReference>
<dbReference type="InterPro" id="IPR046347">
    <property type="entry name" value="bZIP_sf"/>
</dbReference>
<evidence type="ECO:0000256" key="7">
    <source>
        <dbReference type="SAM" id="Coils"/>
    </source>
</evidence>
<dbReference type="GO" id="GO:0004022">
    <property type="term" value="F:alcohol dehydrogenase (NAD+) activity"/>
    <property type="evidence" value="ECO:0007669"/>
    <property type="project" value="TreeGrafter"/>
</dbReference>
<dbReference type="GO" id="GO:0008270">
    <property type="term" value="F:zinc ion binding"/>
    <property type="evidence" value="ECO:0007669"/>
    <property type="project" value="InterPro"/>
</dbReference>
<evidence type="ECO:0000256" key="2">
    <source>
        <dbReference type="ARBA" id="ARBA00008072"/>
    </source>
</evidence>
<evidence type="ECO:0000256" key="5">
    <source>
        <dbReference type="ARBA" id="ARBA00023002"/>
    </source>
</evidence>
<accession>A0A365NBZ3</accession>
<dbReference type="FunFam" id="3.40.50.720:FF:000022">
    <property type="entry name" value="Cinnamyl alcohol dehydrogenase"/>
    <property type="match status" value="1"/>
</dbReference>
<feature type="compositionally biased region" description="Low complexity" evidence="8">
    <location>
        <begin position="724"/>
        <end position="734"/>
    </location>
</feature>
<evidence type="ECO:0000256" key="3">
    <source>
        <dbReference type="ARBA" id="ARBA00022723"/>
    </source>
</evidence>
<dbReference type="InterPro" id="IPR013149">
    <property type="entry name" value="ADH-like_C"/>
</dbReference>
<name>A0A365NBZ3_GIBIN</name>
<comment type="caution">
    <text evidence="10">The sequence shown here is derived from an EMBL/GenBank/DDBJ whole genome shotgun (WGS) entry which is preliminary data.</text>
</comment>
<dbReference type="SUPFAM" id="SSF57959">
    <property type="entry name" value="Leucine zipper domain"/>
    <property type="match status" value="1"/>
</dbReference>
<feature type="domain" description="BZIP" evidence="9">
    <location>
        <begin position="320"/>
        <end position="335"/>
    </location>
</feature>
<gene>
    <name evidence="10" type="ORF">FPRO05_10622</name>
</gene>
<keyword evidence="5" id="KW-0560">Oxidoreductase</keyword>
<evidence type="ECO:0000259" key="9">
    <source>
        <dbReference type="PROSITE" id="PS00036"/>
    </source>
</evidence>
<dbReference type="InterPro" id="IPR036291">
    <property type="entry name" value="NAD(P)-bd_dom_sf"/>
</dbReference>
<evidence type="ECO:0000256" key="8">
    <source>
        <dbReference type="SAM" id="MobiDB-lite"/>
    </source>
</evidence>
<feature type="coiled-coil region" evidence="7">
    <location>
        <begin position="333"/>
        <end position="360"/>
    </location>
</feature>
<dbReference type="PROSITE" id="PS00065">
    <property type="entry name" value="D_2_HYDROXYACID_DH_1"/>
    <property type="match status" value="1"/>
</dbReference>
<feature type="region of interest" description="Disordered" evidence="8">
    <location>
        <begin position="686"/>
        <end position="756"/>
    </location>
</feature>
<dbReference type="Gene3D" id="3.40.50.720">
    <property type="entry name" value="NAD(P)-binding Rossmann-like Domain"/>
    <property type="match status" value="1"/>
</dbReference>
<dbReference type="PANTHER" id="PTHR42940:SF8">
    <property type="entry name" value="VACUOLAR PROTEIN SORTING-ASSOCIATED PROTEIN 11"/>
    <property type="match status" value="1"/>
</dbReference>
<feature type="compositionally biased region" description="Basic and acidic residues" evidence="8">
    <location>
        <begin position="743"/>
        <end position="756"/>
    </location>
</feature>
<dbReference type="InterPro" id="IPR029752">
    <property type="entry name" value="D-isomer_DH_CS1"/>
</dbReference>
<dbReference type="SUPFAM" id="SSF50129">
    <property type="entry name" value="GroES-like"/>
    <property type="match status" value="1"/>
</dbReference>
<dbReference type="CDD" id="cd05283">
    <property type="entry name" value="CAD1"/>
    <property type="match status" value="1"/>
</dbReference>
<dbReference type="EMBL" id="PKMI01000014">
    <property type="protein sequence ID" value="RBA18327.1"/>
    <property type="molecule type" value="Genomic_DNA"/>
</dbReference>
<evidence type="ECO:0000313" key="10">
    <source>
        <dbReference type="EMBL" id="RBA18327.1"/>
    </source>
</evidence>
<dbReference type="Pfam" id="PF00170">
    <property type="entry name" value="bZIP_1"/>
    <property type="match status" value="1"/>
</dbReference>
<dbReference type="PROSITE" id="PS00059">
    <property type="entry name" value="ADH_ZINC"/>
    <property type="match status" value="1"/>
</dbReference>
<dbReference type="PANTHER" id="PTHR42940">
    <property type="entry name" value="ALCOHOL DEHYDROGENASE 1-RELATED"/>
    <property type="match status" value="1"/>
</dbReference>
<dbReference type="Pfam" id="PF00107">
    <property type="entry name" value="ADH_zinc_N"/>
    <property type="match status" value="1"/>
</dbReference>
<proteinExistence type="inferred from homology"/>
<dbReference type="SUPFAM" id="SSF51735">
    <property type="entry name" value="NAD(P)-binding Rossmann-fold domains"/>
    <property type="match status" value="1"/>
</dbReference>
<keyword evidence="3 6" id="KW-0479">Metal-binding</keyword>
<protein>
    <recommendedName>
        <fullName evidence="9">BZIP domain-containing protein</fullName>
    </recommendedName>
</protein>
<feature type="compositionally biased region" description="Acidic residues" evidence="8">
    <location>
        <begin position="708"/>
        <end position="717"/>
    </location>
</feature>
<dbReference type="Proteomes" id="UP000251714">
    <property type="component" value="Unassembled WGS sequence"/>
</dbReference>
<dbReference type="InterPro" id="IPR011032">
    <property type="entry name" value="GroES-like_sf"/>
</dbReference>
<dbReference type="GO" id="GO:0005737">
    <property type="term" value="C:cytoplasm"/>
    <property type="evidence" value="ECO:0007669"/>
    <property type="project" value="TreeGrafter"/>
</dbReference>
<dbReference type="PROSITE" id="PS00036">
    <property type="entry name" value="BZIP_BASIC"/>
    <property type="match status" value="1"/>
</dbReference>
<dbReference type="GO" id="GO:0003700">
    <property type="term" value="F:DNA-binding transcription factor activity"/>
    <property type="evidence" value="ECO:0007669"/>
    <property type="project" value="InterPro"/>
</dbReference>
<sequence length="799" mass="88516">MAPTEHTIYRAGDGNGGFSPASVKLPDLGPHDILVRLTHSGVCHSDIVLCQLGAPVALGHEGIGIVESVGSLVTQFKIGDRAGGGFHRDACGHCKYCLSGRDIYCYERVIFGEGDFDNGTFGTYYVGKETYLHKIPDSLSSEHAAPLQCAGATVYAALKATVTAEKRVGILGIGGLGHLAIQYADKMGADVIVYSTSTSKEAEARKLGAKEFHIIENMFDTATAPIDVLVICGTKYPDWDKVMTKEFLARDGTIVPLAAPVHGPLSLPAGAMFFQGYHVFSSLVGSRNIHDEMLEFSGRHGVKPMVQLFKHEGESTIKERRRIQNRMAQRAYRQRKESAIDVLKQKVEELERSKEDMGREFINFTSVILEQDTVKNNPQIIEHIKQTTISLLSSAREVDENERPAVQDEQNDLLNDLPVEDPIDLTPPIPQAQSFDFPMMDGTGQMEYTTNPIDPMLDQQRPNSDSTPHSFDATSYFQLPTQTPFYDMTYQLPGSTWDSTLPNPRSYASQELNFGRRYHRASQEAAFLLASMRHAPPGWYRKVFGFCMHFETREEISSRLGEALRKSKEMTLNNWKFPFTNIGGAGTFFPDQGYGNGDLPIGNRSLEHEAYRPPQMSGFSMGPFGPSIEQIRDLRLNAQLRIIDPEYDGDFFDSDEIEICLRGYGVTIPAGKDFVTAYIDMSMFERTSDSETSSGPTTPPDMPGNGTFEEEDLESDEPASFSCPAGLMGMAMGAMPPPPKGKGPGERWKTPSKRDTKVKIDVERLIMCLVNSTVCLGRTPAVRPMDIRKSLKMAIIQED</sequence>
<evidence type="ECO:0000256" key="4">
    <source>
        <dbReference type="ARBA" id="ARBA00022833"/>
    </source>
</evidence>
<comment type="cofactor">
    <cofactor evidence="1 6">
        <name>Zn(2+)</name>
        <dbReference type="ChEBI" id="CHEBI:29105"/>
    </cofactor>
</comment>
<comment type="similarity">
    <text evidence="2 6">Belongs to the zinc-containing alcohol dehydrogenase family.</text>
</comment>
<dbReference type="InterPro" id="IPR002328">
    <property type="entry name" value="ADH_Zn_CS"/>
</dbReference>
<dbReference type="InterPro" id="IPR020843">
    <property type="entry name" value="ER"/>
</dbReference>
<dbReference type="CDD" id="cd14688">
    <property type="entry name" value="bZIP_YAP"/>
    <property type="match status" value="1"/>
</dbReference>
<organism evidence="10 11">
    <name type="scientific">Gibberella intermedia</name>
    <name type="common">Bulb rot disease fungus</name>
    <name type="synonym">Fusarium proliferatum</name>
    <dbReference type="NCBI Taxonomy" id="948311"/>
    <lineage>
        <taxon>Eukaryota</taxon>
        <taxon>Fungi</taxon>
        <taxon>Dikarya</taxon>
        <taxon>Ascomycota</taxon>
        <taxon>Pezizomycotina</taxon>
        <taxon>Sordariomycetes</taxon>
        <taxon>Hypocreomycetidae</taxon>
        <taxon>Hypocreales</taxon>
        <taxon>Nectriaceae</taxon>
        <taxon>Fusarium</taxon>
        <taxon>Fusarium fujikuroi species complex</taxon>
    </lineage>
</organism>
<dbReference type="SMART" id="SM00338">
    <property type="entry name" value="BRLZ"/>
    <property type="match status" value="1"/>
</dbReference>
<evidence type="ECO:0000313" key="11">
    <source>
        <dbReference type="Proteomes" id="UP000251714"/>
    </source>
</evidence>
<dbReference type="SMART" id="SM00829">
    <property type="entry name" value="PKS_ER"/>
    <property type="match status" value="1"/>
</dbReference>
<dbReference type="Gene3D" id="3.90.180.10">
    <property type="entry name" value="Medium-chain alcohol dehydrogenases, catalytic domain"/>
    <property type="match status" value="1"/>
</dbReference>
<dbReference type="Gene3D" id="1.20.5.170">
    <property type="match status" value="1"/>
</dbReference>
<dbReference type="InterPro" id="IPR004827">
    <property type="entry name" value="bZIP"/>
</dbReference>